<comment type="caution">
    <text evidence="3">The sequence shown here is derived from an EMBL/GenBank/DDBJ whole genome shotgun (WGS) entry which is preliminary data.</text>
</comment>
<keyword evidence="2" id="KW-0812">Transmembrane</keyword>
<feature type="region of interest" description="Disordered" evidence="1">
    <location>
        <begin position="326"/>
        <end position="346"/>
    </location>
</feature>
<evidence type="ECO:0000313" key="3">
    <source>
        <dbReference type="EMBL" id="GMH77662.1"/>
    </source>
</evidence>
<organism evidence="3 4">
    <name type="scientific">Triparma laevis f. inornata</name>
    <dbReference type="NCBI Taxonomy" id="1714386"/>
    <lineage>
        <taxon>Eukaryota</taxon>
        <taxon>Sar</taxon>
        <taxon>Stramenopiles</taxon>
        <taxon>Ochrophyta</taxon>
        <taxon>Bolidophyceae</taxon>
        <taxon>Parmales</taxon>
        <taxon>Triparmaceae</taxon>
        <taxon>Triparma</taxon>
    </lineage>
</organism>
<reference evidence="4" key="1">
    <citation type="journal article" date="2023" name="Commun. Biol.">
        <title>Genome analysis of Parmales, the sister group of diatoms, reveals the evolutionary specialization of diatoms from phago-mixotrophs to photoautotrophs.</title>
        <authorList>
            <person name="Ban H."/>
            <person name="Sato S."/>
            <person name="Yoshikawa S."/>
            <person name="Yamada K."/>
            <person name="Nakamura Y."/>
            <person name="Ichinomiya M."/>
            <person name="Sato N."/>
            <person name="Blanc-Mathieu R."/>
            <person name="Endo H."/>
            <person name="Kuwata A."/>
            <person name="Ogata H."/>
        </authorList>
    </citation>
    <scope>NUCLEOTIDE SEQUENCE [LARGE SCALE GENOMIC DNA]</scope>
</reference>
<feature type="compositionally biased region" description="Low complexity" evidence="1">
    <location>
        <begin position="88"/>
        <end position="107"/>
    </location>
</feature>
<evidence type="ECO:0000256" key="2">
    <source>
        <dbReference type="SAM" id="Phobius"/>
    </source>
</evidence>
<protein>
    <submittedName>
        <fullName evidence="3">Uncharacterized protein</fullName>
    </submittedName>
</protein>
<dbReference type="Proteomes" id="UP001162640">
    <property type="component" value="Unassembled WGS sequence"/>
</dbReference>
<evidence type="ECO:0000313" key="4">
    <source>
        <dbReference type="Proteomes" id="UP001162640"/>
    </source>
</evidence>
<keyword evidence="2" id="KW-0472">Membrane</keyword>
<feature type="region of interest" description="Disordered" evidence="1">
    <location>
        <begin position="1"/>
        <end position="110"/>
    </location>
</feature>
<gene>
    <name evidence="3" type="ORF">TL16_g07489</name>
</gene>
<keyword evidence="2" id="KW-1133">Transmembrane helix</keyword>
<dbReference type="EMBL" id="BLQM01000236">
    <property type="protein sequence ID" value="GMH77662.1"/>
    <property type="molecule type" value="Genomic_DNA"/>
</dbReference>
<sequence length="617" mass="68896">MLSVTIDPDSTTDAAELVGERSLSTPRRLIKEMAAGEVQQQQQQEEEEEEEDVEEKEEKEEEEEEEEEDKDLSEILGPVEDSLEEEPNTTTTITTIHMTPPTPTNTTANRASPTILDMSEDWKTNKETVSKNGKEYYACEDEFGRKYYCEKETLATVWTLDDLDFNNATPKSESNLETSQMSDANSSVNRTVDKSLTDTILGLETTLGRAVSGVADTSLLPTTQYGMGPITPPDVLTTSTIYSDVQNIESNLDGALKSFHASSSKKKVFRITMEEDRVLDSRIKVRLTSIPTPIKEYLERKNLRLTFGEGTDLDKSTDSTINNITNHNITNNNHEEHHHHHPPSVKDSEFLNISQITHETSSSNLTAEDVSILVTSATTKLKGLIINLFIVVVVVIFALSPVPSHVLNSYLNLTLKTYHRISPNVYLSSYPRFILKDPTDNLCYTSNMFQACTESSSYYVTPLKNRLYQIHENESTCLSFTKSGILTYKDCTTKNGRINENTGFTFSGGVLFGVDARGSSLCFYRKSNNVANVGQCEDSGYTGLELKGVIANDEIQSLLGVDKSSIPLSNFRELVHVDSVVEEVDYDAINRVFGLGEVEVNYSNDRKELLNSILSFE</sequence>
<dbReference type="AlphaFoldDB" id="A0A9W7AY73"/>
<feature type="region of interest" description="Disordered" evidence="1">
    <location>
        <begin position="171"/>
        <end position="190"/>
    </location>
</feature>
<name>A0A9W7AY73_9STRA</name>
<feature type="compositionally biased region" description="Acidic residues" evidence="1">
    <location>
        <begin position="44"/>
        <end position="71"/>
    </location>
</feature>
<feature type="transmembrane region" description="Helical" evidence="2">
    <location>
        <begin position="384"/>
        <end position="402"/>
    </location>
</feature>
<accession>A0A9W7AY73</accession>
<proteinExistence type="predicted"/>
<evidence type="ECO:0000256" key="1">
    <source>
        <dbReference type="SAM" id="MobiDB-lite"/>
    </source>
</evidence>